<dbReference type="CDD" id="cd06588">
    <property type="entry name" value="PhnB_like"/>
    <property type="match status" value="1"/>
</dbReference>
<dbReference type="InterPro" id="IPR028973">
    <property type="entry name" value="PhnB-like"/>
</dbReference>
<dbReference type="Proteomes" id="UP000654257">
    <property type="component" value="Unassembled WGS sequence"/>
</dbReference>
<dbReference type="AlphaFoldDB" id="A0A917LGY2"/>
<dbReference type="EMBL" id="BMCU01000005">
    <property type="protein sequence ID" value="GGG23679.1"/>
    <property type="molecule type" value="Genomic_DNA"/>
</dbReference>
<accession>A0A917LGY2</accession>
<reference evidence="2" key="2">
    <citation type="submission" date="2020-09" db="EMBL/GenBank/DDBJ databases">
        <authorList>
            <person name="Sun Q."/>
            <person name="Sedlacek I."/>
        </authorList>
    </citation>
    <scope>NUCLEOTIDE SEQUENCE</scope>
    <source>
        <strain evidence="2">CCM 7905</strain>
    </source>
</reference>
<dbReference type="InterPro" id="IPR029068">
    <property type="entry name" value="Glyas_Bleomycin-R_OHBP_Dase"/>
</dbReference>
<dbReference type="Gene3D" id="3.10.180.10">
    <property type="entry name" value="2,3-Dihydroxybiphenyl 1,2-Dioxygenase, domain 1"/>
    <property type="match status" value="1"/>
</dbReference>
<dbReference type="PANTHER" id="PTHR33990:SF2">
    <property type="entry name" value="PHNB-LIKE DOMAIN-CONTAINING PROTEIN"/>
    <property type="match status" value="1"/>
</dbReference>
<gene>
    <name evidence="2" type="ORF">GCM10007304_41930</name>
</gene>
<dbReference type="PIRSF" id="PIRSF021700">
    <property type="entry name" value="3_dmu_93_MTrfase"/>
    <property type="match status" value="1"/>
</dbReference>
<organism evidence="2 3">
    <name type="scientific">Rhodococcoides trifolii</name>
    <dbReference type="NCBI Taxonomy" id="908250"/>
    <lineage>
        <taxon>Bacteria</taxon>
        <taxon>Bacillati</taxon>
        <taxon>Actinomycetota</taxon>
        <taxon>Actinomycetes</taxon>
        <taxon>Mycobacteriales</taxon>
        <taxon>Nocardiaceae</taxon>
        <taxon>Rhodococcoides</taxon>
    </lineage>
</organism>
<comment type="caution">
    <text evidence="2">The sequence shown here is derived from an EMBL/GenBank/DDBJ whole genome shotgun (WGS) entry which is preliminary data.</text>
</comment>
<dbReference type="PANTHER" id="PTHR33990">
    <property type="entry name" value="PROTEIN YJDN-RELATED"/>
    <property type="match status" value="1"/>
</dbReference>
<protein>
    <submittedName>
        <fullName evidence="2">3-demethylubiquinone-9 3-methyltransferase</fullName>
    </submittedName>
</protein>
<name>A0A917LGY2_9NOCA</name>
<sequence length="178" mass="19820">MNAMLRPYDAMSFIEPESPHRMQKITTSLWFDSQAEEAANFYTSLFPDSKILDVSRYGEGTMGDPGSVMTVDFELFGQSFNAINGGPLFTFSEAISLSVSCADQNEVDHYWDTLTADGGVESQCGWLKDRFGLSWQIVPVQLMELMSNPDPDTSQRVMKAMLGMRKISVPDLQVAHDG</sequence>
<dbReference type="InterPro" id="IPR009725">
    <property type="entry name" value="3_dmu_93_MTrfase"/>
</dbReference>
<feature type="domain" description="PhnB-like" evidence="1">
    <location>
        <begin position="23"/>
        <end position="138"/>
    </location>
</feature>
<proteinExistence type="predicted"/>
<evidence type="ECO:0000259" key="1">
    <source>
        <dbReference type="Pfam" id="PF06983"/>
    </source>
</evidence>
<keyword evidence="3" id="KW-1185">Reference proteome</keyword>
<dbReference type="Pfam" id="PF06983">
    <property type="entry name" value="3-dmu-9_3-mt"/>
    <property type="match status" value="1"/>
</dbReference>
<reference evidence="2" key="1">
    <citation type="journal article" date="2014" name="Int. J. Syst. Evol. Microbiol.">
        <title>Complete genome sequence of Corynebacterium casei LMG S-19264T (=DSM 44701T), isolated from a smear-ripened cheese.</title>
        <authorList>
            <consortium name="US DOE Joint Genome Institute (JGI-PGF)"/>
            <person name="Walter F."/>
            <person name="Albersmeier A."/>
            <person name="Kalinowski J."/>
            <person name="Ruckert C."/>
        </authorList>
    </citation>
    <scope>NUCLEOTIDE SEQUENCE</scope>
    <source>
        <strain evidence="2">CCM 7905</strain>
    </source>
</reference>
<evidence type="ECO:0000313" key="3">
    <source>
        <dbReference type="Proteomes" id="UP000654257"/>
    </source>
</evidence>
<dbReference type="SUPFAM" id="SSF54593">
    <property type="entry name" value="Glyoxalase/Bleomycin resistance protein/Dihydroxybiphenyl dioxygenase"/>
    <property type="match status" value="1"/>
</dbReference>
<evidence type="ECO:0000313" key="2">
    <source>
        <dbReference type="EMBL" id="GGG23679.1"/>
    </source>
</evidence>